<feature type="region of interest" description="Disordered" evidence="1">
    <location>
        <begin position="626"/>
        <end position="666"/>
    </location>
</feature>
<evidence type="ECO:0000256" key="2">
    <source>
        <dbReference type="SAM" id="Phobius"/>
    </source>
</evidence>
<keyword evidence="2" id="KW-0812">Transmembrane</keyword>
<proteinExistence type="predicted"/>
<dbReference type="EMBL" id="CADCWF010000098">
    <property type="protein sequence ID" value="CAA9549118.1"/>
    <property type="molecule type" value="Genomic_DNA"/>
</dbReference>
<organism evidence="4">
    <name type="scientific">uncultured Thermomicrobiales bacterium</name>
    <dbReference type="NCBI Taxonomy" id="1645740"/>
    <lineage>
        <taxon>Bacteria</taxon>
        <taxon>Pseudomonadati</taxon>
        <taxon>Thermomicrobiota</taxon>
        <taxon>Thermomicrobia</taxon>
        <taxon>Thermomicrobiales</taxon>
        <taxon>environmental samples</taxon>
    </lineage>
</organism>
<keyword evidence="2" id="KW-0472">Membrane</keyword>
<dbReference type="PANTHER" id="PTHR35788:SF1">
    <property type="entry name" value="EXPORTED PROTEIN"/>
    <property type="match status" value="1"/>
</dbReference>
<dbReference type="Pfam" id="PF12229">
    <property type="entry name" value="PG_binding_4"/>
    <property type="match status" value="1"/>
</dbReference>
<feature type="domain" description="YoaR-like putative peptidoglycan binding" evidence="3">
    <location>
        <begin position="116"/>
        <end position="224"/>
    </location>
</feature>
<evidence type="ECO:0000259" key="3">
    <source>
        <dbReference type="Pfam" id="PF12229"/>
    </source>
</evidence>
<feature type="compositionally biased region" description="Basic and acidic residues" evidence="1">
    <location>
        <begin position="629"/>
        <end position="641"/>
    </location>
</feature>
<reference evidence="4" key="1">
    <citation type="submission" date="2020-02" db="EMBL/GenBank/DDBJ databases">
        <authorList>
            <person name="Meier V. D."/>
        </authorList>
    </citation>
    <scope>NUCLEOTIDE SEQUENCE</scope>
    <source>
        <strain evidence="4">AVDCRST_MAG59</strain>
    </source>
</reference>
<dbReference type="InterPro" id="IPR022029">
    <property type="entry name" value="YoaR-like_PG-bd"/>
</dbReference>
<gene>
    <name evidence="4" type="ORF">AVDCRST_MAG59-1597</name>
</gene>
<name>A0A6J4UJ19_9BACT</name>
<protein>
    <submittedName>
        <fullName evidence="4">Vancomycin B-type resistance protein VanW</fullName>
    </submittedName>
</protein>
<dbReference type="InterPro" id="IPR052913">
    <property type="entry name" value="Glycopeptide_resist_protein"/>
</dbReference>
<dbReference type="AlphaFoldDB" id="A0A6J4UJ19"/>
<dbReference type="PANTHER" id="PTHR35788">
    <property type="entry name" value="EXPORTED PROTEIN-RELATED"/>
    <property type="match status" value="1"/>
</dbReference>
<dbReference type="Pfam" id="PF04294">
    <property type="entry name" value="VanW"/>
    <property type="match status" value="1"/>
</dbReference>
<feature type="transmembrane region" description="Helical" evidence="2">
    <location>
        <begin position="42"/>
        <end position="64"/>
    </location>
</feature>
<dbReference type="InterPro" id="IPR007391">
    <property type="entry name" value="Vancomycin_resist_VanW"/>
</dbReference>
<evidence type="ECO:0000256" key="1">
    <source>
        <dbReference type="SAM" id="MobiDB-lite"/>
    </source>
</evidence>
<accession>A0A6J4UJ19</accession>
<evidence type="ECO:0000313" key="4">
    <source>
        <dbReference type="EMBL" id="CAA9549118.1"/>
    </source>
</evidence>
<sequence length="666" mass="71051">MRRQALFPGTVRLPALSARPDGMPVLGALPLSDPFGGRGPRLLSRVATGGALLLFLLATTLLLLRTAHADRVYPAVVVADVSVGGLPTAQAANALQGRAAAIENSTASFSHDGKEWQAALRDIGLTVDHESGLAEALAVGREPEAWDRLGSVVGLVRDDERIALPMRLDHAALSRWFDTIDRELGVPPRNAALAIEGTSVEIVPEVAGIVVDRPRAVAEIETNLAMLRPIAAALPTLDKPPAVRAADLKAGRDQLRLAMAVPVQVTHDGGIWTLPAADLGRFVTQSVDPSAQGPAAFSLGMDRTGLAAWLEERLAPEINREASDAEVGWNGERLVSTVPSVDGATLRADSLAELVQDSFLGGHGTVAAPVEIDKPTIDSNNLDALGIVTPLGRGSSNYSGSSDGRAINVEVGAALLNGTLIPPRGEYSFNNSIGHITEDKGFVEAQVILGEAIGSDIGGGICQVSTTVFRAAYFAGMPITEWWPHRWRIPFYEYDGWAPGLDASILQPTPDPSTWGDFRFENPTDSWLLVESWTDGVNVIVNLYGADLGWTVESDGPVMGEKFQVEPDAEVVDPELEPGTIDQTEIAAIGEEVGHLRRVFDRDGSLLWERNFYTKFFPRGNVWNVSPDMKGKSPADPDRKLPPLPAETEIESEGEAVSPGEPVPAG</sequence>
<keyword evidence="2" id="KW-1133">Transmembrane helix</keyword>